<organism evidence="2 3">
    <name type="scientific">Microctonus aethiopoides</name>
    <dbReference type="NCBI Taxonomy" id="144406"/>
    <lineage>
        <taxon>Eukaryota</taxon>
        <taxon>Metazoa</taxon>
        <taxon>Ecdysozoa</taxon>
        <taxon>Arthropoda</taxon>
        <taxon>Hexapoda</taxon>
        <taxon>Insecta</taxon>
        <taxon>Pterygota</taxon>
        <taxon>Neoptera</taxon>
        <taxon>Endopterygota</taxon>
        <taxon>Hymenoptera</taxon>
        <taxon>Apocrita</taxon>
        <taxon>Ichneumonoidea</taxon>
        <taxon>Braconidae</taxon>
        <taxon>Euphorinae</taxon>
        <taxon>Microctonus</taxon>
    </lineage>
</organism>
<dbReference type="PANTHER" id="PTHR21533">
    <property type="entry name" value="LEUCINE-RICH PROTEIN"/>
    <property type="match status" value="1"/>
</dbReference>
<dbReference type="Proteomes" id="UP001168990">
    <property type="component" value="Unassembled WGS sequence"/>
</dbReference>
<protein>
    <submittedName>
        <fullName evidence="2">Uncharacterized protein</fullName>
    </submittedName>
</protein>
<sequence>MPLFTNKFSPKKTPLRKASISLANKDLSPKRIERELGPDVGPIRLRLGDQEATFDSGIWIPESGKVGGTFKENEKLKKEVRRLEEENNLLKLKLELLIDMATVAAAETQLQKRKINNPKQKSYKNRVAT</sequence>
<evidence type="ECO:0000313" key="2">
    <source>
        <dbReference type="EMBL" id="KAK0173672.1"/>
    </source>
</evidence>
<keyword evidence="1" id="KW-0175">Coiled coil</keyword>
<dbReference type="PANTHER" id="PTHR21533:SF19">
    <property type="entry name" value="LEUCINE-RICH PROTEIN"/>
    <property type="match status" value="1"/>
</dbReference>
<keyword evidence="3" id="KW-1185">Reference proteome</keyword>
<dbReference type="InterPro" id="IPR028118">
    <property type="entry name" value="Chibby_fam"/>
</dbReference>
<feature type="coiled-coil region" evidence="1">
    <location>
        <begin position="66"/>
        <end position="100"/>
    </location>
</feature>
<gene>
    <name evidence="2" type="ORF">PV328_006833</name>
</gene>
<reference evidence="2" key="1">
    <citation type="journal article" date="2023" name="bioRxiv">
        <title>Scaffold-level genome assemblies of two parasitoid biocontrol wasps reveal the parthenogenesis mechanism and an associated novel virus.</title>
        <authorList>
            <person name="Inwood S."/>
            <person name="Skelly J."/>
            <person name="Guhlin J."/>
            <person name="Harrop T."/>
            <person name="Goldson S."/>
            <person name="Dearden P."/>
        </authorList>
    </citation>
    <scope>NUCLEOTIDE SEQUENCE</scope>
    <source>
        <strain evidence="2">Irish</strain>
        <tissue evidence="2">Whole body</tissue>
    </source>
</reference>
<dbReference type="AlphaFoldDB" id="A0AA39FPY9"/>
<reference evidence="2" key="2">
    <citation type="submission" date="2023-03" db="EMBL/GenBank/DDBJ databases">
        <authorList>
            <person name="Inwood S.N."/>
            <person name="Skelly J.G."/>
            <person name="Guhlin J."/>
            <person name="Harrop T.W.R."/>
            <person name="Goldson S.G."/>
            <person name="Dearden P.K."/>
        </authorList>
    </citation>
    <scope>NUCLEOTIDE SEQUENCE</scope>
    <source>
        <strain evidence="2">Irish</strain>
        <tissue evidence="2">Whole body</tissue>
    </source>
</reference>
<dbReference type="EMBL" id="JAQQBS010000002">
    <property type="protein sequence ID" value="KAK0173672.1"/>
    <property type="molecule type" value="Genomic_DNA"/>
</dbReference>
<proteinExistence type="predicted"/>
<evidence type="ECO:0000313" key="3">
    <source>
        <dbReference type="Proteomes" id="UP001168990"/>
    </source>
</evidence>
<dbReference type="Pfam" id="PF14645">
    <property type="entry name" value="Chibby"/>
    <property type="match status" value="1"/>
</dbReference>
<name>A0AA39FPY9_9HYME</name>
<accession>A0AA39FPY9</accession>
<comment type="caution">
    <text evidence="2">The sequence shown here is derived from an EMBL/GenBank/DDBJ whole genome shotgun (WGS) entry which is preliminary data.</text>
</comment>
<evidence type="ECO:0000256" key="1">
    <source>
        <dbReference type="SAM" id="Coils"/>
    </source>
</evidence>